<organism evidence="2 3">
    <name type="scientific">Vibrio owensii</name>
    <dbReference type="NCBI Taxonomy" id="696485"/>
    <lineage>
        <taxon>Bacteria</taxon>
        <taxon>Pseudomonadati</taxon>
        <taxon>Pseudomonadota</taxon>
        <taxon>Gammaproteobacteria</taxon>
        <taxon>Vibrionales</taxon>
        <taxon>Vibrionaceae</taxon>
        <taxon>Vibrio</taxon>
    </lineage>
</organism>
<sequence length="224" mass="24955">MKKILLIIVSFAALALSGCASKPYYGQVQSIDAPDVGLVTTKSLGEPIVEYSYAQTKDSFSVHTPLDLKGGLLTMEVGTYVKVADASRYDEYMAVSPTAGMDSGFTLHKTNIYLDKTNNTVCNYDVLYFCTDENAPVSIKPRTVEGADSQFKEMIYTGKHGSKVNFMYREFTNNMIRGAFTVPVEYDLTEGKVISYKGAEFEIIEATNRHLKYIVRKHFTPLSL</sequence>
<feature type="signal peptide" evidence="1">
    <location>
        <begin position="1"/>
        <end position="20"/>
    </location>
</feature>
<gene>
    <name evidence="2" type="ORF">THF1D04_30361</name>
</gene>
<dbReference type="PROSITE" id="PS51257">
    <property type="entry name" value="PROKAR_LIPOPROTEIN"/>
    <property type="match status" value="1"/>
</dbReference>
<protein>
    <recommendedName>
        <fullName evidence="4">Lipoprotein</fullName>
    </recommendedName>
</protein>
<dbReference type="RefSeq" id="WP_050567645.1">
    <property type="nucleotide sequence ID" value="NZ_BBLB01000070.1"/>
</dbReference>
<reference evidence="2" key="1">
    <citation type="submission" date="2022-01" db="EMBL/GenBank/DDBJ databases">
        <authorList>
            <person name="Lagorce A."/>
        </authorList>
    </citation>
    <scope>NUCLEOTIDE SEQUENCE</scope>
    <source>
        <strain evidence="2">Th15_F1_D04</strain>
    </source>
</reference>
<evidence type="ECO:0000313" key="2">
    <source>
        <dbReference type="EMBL" id="CAH1532258.1"/>
    </source>
</evidence>
<comment type="caution">
    <text evidence="2">The sequence shown here is derived from an EMBL/GenBank/DDBJ whole genome shotgun (WGS) entry which is preliminary data.</text>
</comment>
<accession>A0AAU9Q7P9</accession>
<dbReference type="Proteomes" id="UP001295420">
    <property type="component" value="Unassembled WGS sequence"/>
</dbReference>
<dbReference type="AlphaFoldDB" id="A0AAU9Q7P9"/>
<dbReference type="EMBL" id="CAKMTQ010000023">
    <property type="protein sequence ID" value="CAH1532258.1"/>
    <property type="molecule type" value="Genomic_DNA"/>
</dbReference>
<evidence type="ECO:0008006" key="4">
    <source>
        <dbReference type="Google" id="ProtNLM"/>
    </source>
</evidence>
<evidence type="ECO:0000256" key="1">
    <source>
        <dbReference type="SAM" id="SignalP"/>
    </source>
</evidence>
<keyword evidence="1" id="KW-0732">Signal</keyword>
<feature type="chain" id="PRO_5043953304" description="Lipoprotein" evidence="1">
    <location>
        <begin position="21"/>
        <end position="224"/>
    </location>
</feature>
<proteinExistence type="predicted"/>
<dbReference type="KEGG" id="vow:A9237_24620"/>
<evidence type="ECO:0000313" key="3">
    <source>
        <dbReference type="Proteomes" id="UP001295420"/>
    </source>
</evidence>
<dbReference type="GeneID" id="47102987"/>
<name>A0AAU9Q7P9_9VIBR</name>